<evidence type="ECO:0000313" key="9">
    <source>
        <dbReference type="Proteomes" id="UP001583172"/>
    </source>
</evidence>
<accession>A0ABR3VB00</accession>
<keyword evidence="5 7" id="KW-0472">Membrane</keyword>
<dbReference type="EMBL" id="JAZGSY010000196">
    <property type="protein sequence ID" value="KAL1838727.1"/>
    <property type="molecule type" value="Genomic_DNA"/>
</dbReference>
<dbReference type="PANTHER" id="PTHR28234:SF1">
    <property type="entry name" value="NUCLEAR CONTROL OF ATPASE PROTEIN 2"/>
    <property type="match status" value="1"/>
</dbReference>
<organism evidence="8 9">
    <name type="scientific">Humicola insolens</name>
    <name type="common">Soft-rot fungus</name>
    <dbReference type="NCBI Taxonomy" id="85995"/>
    <lineage>
        <taxon>Eukaryota</taxon>
        <taxon>Fungi</taxon>
        <taxon>Dikarya</taxon>
        <taxon>Ascomycota</taxon>
        <taxon>Pezizomycotina</taxon>
        <taxon>Sordariomycetes</taxon>
        <taxon>Sordariomycetidae</taxon>
        <taxon>Sordariales</taxon>
        <taxon>Chaetomiaceae</taxon>
        <taxon>Mycothermus</taxon>
    </lineage>
</organism>
<dbReference type="Pfam" id="PF08637">
    <property type="entry name" value="NCA2"/>
    <property type="match status" value="1"/>
</dbReference>
<dbReference type="PANTHER" id="PTHR28234">
    <property type="entry name" value="NUCLEAR CONTROL OF ATPASE PROTEIN 2"/>
    <property type="match status" value="1"/>
</dbReference>
<keyword evidence="4" id="KW-0496">Mitochondrion</keyword>
<evidence type="ECO:0008006" key="10">
    <source>
        <dbReference type="Google" id="ProtNLM"/>
    </source>
</evidence>
<evidence type="ECO:0000256" key="4">
    <source>
        <dbReference type="ARBA" id="ARBA00023128"/>
    </source>
</evidence>
<reference evidence="8 9" key="1">
    <citation type="journal article" date="2024" name="Commun. Biol.">
        <title>Comparative genomic analysis of thermophilic fungi reveals convergent evolutionary adaptations and gene losses.</title>
        <authorList>
            <person name="Steindorff A.S."/>
            <person name="Aguilar-Pontes M.V."/>
            <person name="Robinson A.J."/>
            <person name="Andreopoulos B."/>
            <person name="LaButti K."/>
            <person name="Kuo A."/>
            <person name="Mondo S."/>
            <person name="Riley R."/>
            <person name="Otillar R."/>
            <person name="Haridas S."/>
            <person name="Lipzen A."/>
            <person name="Grimwood J."/>
            <person name="Schmutz J."/>
            <person name="Clum A."/>
            <person name="Reid I.D."/>
            <person name="Moisan M.C."/>
            <person name="Butler G."/>
            <person name="Nguyen T.T.M."/>
            <person name="Dewar K."/>
            <person name="Conant G."/>
            <person name="Drula E."/>
            <person name="Henrissat B."/>
            <person name="Hansel C."/>
            <person name="Singer S."/>
            <person name="Hutchinson M.I."/>
            <person name="de Vries R.P."/>
            <person name="Natvig D.O."/>
            <person name="Powell A.J."/>
            <person name="Tsang A."/>
            <person name="Grigoriev I.V."/>
        </authorList>
    </citation>
    <scope>NUCLEOTIDE SEQUENCE [LARGE SCALE GENOMIC DNA]</scope>
    <source>
        <strain evidence="8 9">CBS 620.91</strain>
    </source>
</reference>
<comment type="subcellular location">
    <subcellularLocation>
        <location evidence="1">Mitochondrion membrane</location>
        <topology evidence="1">Multi-pass membrane protein</topology>
    </subcellularLocation>
</comment>
<dbReference type="Proteomes" id="UP001583172">
    <property type="component" value="Unassembled WGS sequence"/>
</dbReference>
<proteinExistence type="predicted"/>
<evidence type="ECO:0000256" key="2">
    <source>
        <dbReference type="ARBA" id="ARBA00022692"/>
    </source>
</evidence>
<evidence type="ECO:0000256" key="6">
    <source>
        <dbReference type="SAM" id="MobiDB-lite"/>
    </source>
</evidence>
<keyword evidence="3 7" id="KW-1133">Transmembrane helix</keyword>
<gene>
    <name evidence="8" type="ORF">VTJ49DRAFT_2264</name>
</gene>
<protein>
    <recommendedName>
        <fullName evidence="10">ATP synthase regulation protein NCA2</fullName>
    </recommendedName>
</protein>
<feature type="transmembrane region" description="Helical" evidence="7">
    <location>
        <begin position="411"/>
        <end position="430"/>
    </location>
</feature>
<name>A0ABR3VB00_HUMIN</name>
<sequence>MSIVADQVRRLDARIGRVSLVPLTTPQVQDHDAEVAAAAAALSSPRVKELLGIVRALSSGSVSGAHLSSARIQRLLERSGLARDDDQPPLTLEALEAKNPYETDVEWLLVAKATVQTYGLLMSTLLDRAIPLSDDIWYWDEVLTSYPYSLLYTVQTSPLRMWRWSRDILAESVERFQRLYREEISGVMLERGEEEMEVSELEAEEVVPQSADGRSSRRGSTSSTRTRHTAEARKGSIYPSLSRHWRTFYGIVRQSVTERSITDIQHNILSRVDIGRSEARRKQKQLRRLREMTATGLGVLLDEGLNFGVGDETPPDEWKGILERSVALMDMILQSVLYLDLSVSEFEERVFAGVVEDPELSVHAEDMHPAERPAVLARRLLRLLQKGLPSHETAMEELARENGRPSRLVRYWLPAVALLVSSSTILRFLFNKQQDIIDWITDLGATVRDFWLNWVVEPVRKVIGTIRHDENSEIAIMSRDSLQADRDSLERMVVEFAMDNPDLAVGNSSITEQQIADIRSKVKEGDVTPVLRAYEKDLRRPIVGAVKGDLVRSLLIQVQKTKVDLEVAISGIDALLKSQELLFGFVGLAPGVLVTIGIVQYLRTLFGSRRGLRQGRRVRRSVRVLRRIDRILSEATTTTSQDNNIISYRDHGLLVCEVHVLRELAQGVLPGDVEKEFLEDLDDLANLKGLPVQMRALERIRWAYAEWLSRMKSPAF</sequence>
<evidence type="ECO:0000256" key="5">
    <source>
        <dbReference type="ARBA" id="ARBA00023136"/>
    </source>
</evidence>
<evidence type="ECO:0000256" key="7">
    <source>
        <dbReference type="SAM" id="Phobius"/>
    </source>
</evidence>
<evidence type="ECO:0000256" key="3">
    <source>
        <dbReference type="ARBA" id="ARBA00022989"/>
    </source>
</evidence>
<evidence type="ECO:0000256" key="1">
    <source>
        <dbReference type="ARBA" id="ARBA00004225"/>
    </source>
</evidence>
<evidence type="ECO:0000313" key="8">
    <source>
        <dbReference type="EMBL" id="KAL1838727.1"/>
    </source>
</evidence>
<comment type="caution">
    <text evidence="8">The sequence shown here is derived from an EMBL/GenBank/DDBJ whole genome shotgun (WGS) entry which is preliminary data.</text>
</comment>
<feature type="transmembrane region" description="Helical" evidence="7">
    <location>
        <begin position="581"/>
        <end position="602"/>
    </location>
</feature>
<keyword evidence="9" id="KW-1185">Reference proteome</keyword>
<keyword evidence="2 7" id="KW-0812">Transmembrane</keyword>
<dbReference type="InterPro" id="IPR013946">
    <property type="entry name" value="NCA2-like"/>
</dbReference>
<feature type="region of interest" description="Disordered" evidence="6">
    <location>
        <begin position="198"/>
        <end position="233"/>
    </location>
</feature>